<feature type="transmembrane region" description="Helical" evidence="6">
    <location>
        <begin position="148"/>
        <end position="168"/>
    </location>
</feature>
<keyword evidence="3 6" id="KW-0812">Transmembrane</keyword>
<evidence type="ECO:0000256" key="5">
    <source>
        <dbReference type="ARBA" id="ARBA00023136"/>
    </source>
</evidence>
<dbReference type="PANTHER" id="PTHR30250:SF11">
    <property type="entry name" value="O-ANTIGEN TRANSPORTER-RELATED"/>
    <property type="match status" value="1"/>
</dbReference>
<evidence type="ECO:0000256" key="3">
    <source>
        <dbReference type="ARBA" id="ARBA00022692"/>
    </source>
</evidence>
<proteinExistence type="predicted"/>
<organism evidence="7 8">
    <name type="scientific">Aerococcus urinaeequi</name>
    <dbReference type="NCBI Taxonomy" id="51665"/>
    <lineage>
        <taxon>Bacteria</taxon>
        <taxon>Bacillati</taxon>
        <taxon>Bacillota</taxon>
        <taxon>Bacilli</taxon>
        <taxon>Lactobacillales</taxon>
        <taxon>Aerococcaceae</taxon>
        <taxon>Aerococcus</taxon>
    </lineage>
</organism>
<feature type="transmembrane region" description="Helical" evidence="6">
    <location>
        <begin position="59"/>
        <end position="76"/>
    </location>
</feature>
<feature type="transmembrane region" description="Helical" evidence="6">
    <location>
        <begin position="24"/>
        <end position="47"/>
    </location>
</feature>
<comment type="subcellular location">
    <subcellularLocation>
        <location evidence="1">Cell membrane</location>
        <topology evidence="1">Multi-pass membrane protein</topology>
    </subcellularLocation>
</comment>
<dbReference type="GO" id="GO:0005886">
    <property type="term" value="C:plasma membrane"/>
    <property type="evidence" value="ECO:0007669"/>
    <property type="project" value="UniProtKB-SubCell"/>
</dbReference>
<keyword evidence="5 6" id="KW-0472">Membrane</keyword>
<evidence type="ECO:0000256" key="6">
    <source>
        <dbReference type="SAM" id="Phobius"/>
    </source>
</evidence>
<evidence type="ECO:0000256" key="1">
    <source>
        <dbReference type="ARBA" id="ARBA00004651"/>
    </source>
</evidence>
<dbReference type="Proteomes" id="UP001164714">
    <property type="component" value="Chromosome"/>
</dbReference>
<reference evidence="7" key="1">
    <citation type="submission" date="2022-12" db="EMBL/GenBank/DDBJ databases">
        <title>Whole genome sequence analysis of a duck derived balloon bacteium Aerococcus urinaeequi henan2020.</title>
        <authorList>
            <person name="Zhang H."/>
            <person name="Qiao H.X."/>
            <person name="Bian C.Z."/>
            <person name="Shu J.C."/>
        </authorList>
    </citation>
    <scope>NUCLEOTIDE SEQUENCE</scope>
    <source>
        <strain evidence="7">2020-HN-1</strain>
    </source>
</reference>
<evidence type="ECO:0000313" key="7">
    <source>
        <dbReference type="EMBL" id="WAT25500.1"/>
    </source>
</evidence>
<protein>
    <submittedName>
        <fullName evidence="7">Polysaccharide biosynthesis C-terminal domain-containing protein</fullName>
    </submittedName>
</protein>
<dbReference type="InterPro" id="IPR050833">
    <property type="entry name" value="Poly_Biosynth_Transport"/>
</dbReference>
<dbReference type="EMBL" id="CP114063">
    <property type="protein sequence ID" value="WAT25500.1"/>
    <property type="molecule type" value="Genomic_DNA"/>
</dbReference>
<feature type="transmembrane region" description="Helical" evidence="6">
    <location>
        <begin position="115"/>
        <end position="136"/>
    </location>
</feature>
<evidence type="ECO:0000256" key="4">
    <source>
        <dbReference type="ARBA" id="ARBA00022989"/>
    </source>
</evidence>
<keyword evidence="4 6" id="KW-1133">Transmembrane helix</keyword>
<feature type="transmembrane region" description="Helical" evidence="6">
    <location>
        <begin position="82"/>
        <end position="103"/>
    </location>
</feature>
<evidence type="ECO:0000313" key="8">
    <source>
        <dbReference type="Proteomes" id="UP001164714"/>
    </source>
</evidence>
<gene>
    <name evidence="7" type="ORF">OZ415_06815</name>
</gene>
<dbReference type="RefSeq" id="WP_269105573.1">
    <property type="nucleotide sequence ID" value="NZ_CP114063.1"/>
</dbReference>
<name>A0AA47GAR1_9LACT</name>
<accession>A0AA47GAR1</accession>
<sequence>MLSGFIFFGRPFIGIWAGENYYEAYPIALILMATITIPLIQNVGIEIQRAKNMHQFRSWTYLFMAIGNILITIPLIQRFGGFGAAIGTSLSYLIGNGVLMNLYNHFKIGLNMNYFWKEIAHFIPAFIVPTLYGLLINNLVDLYNIGNLLIYGIIYVALFAISMWLVGLNEYEKNLVRTSIK</sequence>
<evidence type="ECO:0000256" key="2">
    <source>
        <dbReference type="ARBA" id="ARBA00022475"/>
    </source>
</evidence>
<dbReference type="AlphaFoldDB" id="A0AA47GAR1"/>
<keyword evidence="2" id="KW-1003">Cell membrane</keyword>
<dbReference type="PANTHER" id="PTHR30250">
    <property type="entry name" value="PST FAMILY PREDICTED COLANIC ACID TRANSPORTER"/>
    <property type="match status" value="1"/>
</dbReference>